<reference evidence="2" key="1">
    <citation type="submission" date="2023-05" db="EMBL/GenBank/DDBJ databases">
        <title>Nepenthes gracilis genome sequencing.</title>
        <authorList>
            <person name="Fukushima K."/>
        </authorList>
    </citation>
    <scope>NUCLEOTIDE SEQUENCE</scope>
    <source>
        <strain evidence="2">SING2019-196</strain>
    </source>
</reference>
<accession>A0AAD3T4D0</accession>
<comment type="caution">
    <text evidence="2">The sequence shown here is derived from an EMBL/GenBank/DDBJ whole genome shotgun (WGS) entry which is preliminary data.</text>
</comment>
<feature type="compositionally biased region" description="Low complexity" evidence="1">
    <location>
        <begin position="60"/>
        <end position="74"/>
    </location>
</feature>
<feature type="region of interest" description="Disordered" evidence="1">
    <location>
        <begin position="305"/>
        <end position="335"/>
    </location>
</feature>
<feature type="region of interest" description="Disordered" evidence="1">
    <location>
        <begin position="542"/>
        <end position="570"/>
    </location>
</feature>
<organism evidence="2 3">
    <name type="scientific">Nepenthes gracilis</name>
    <name type="common">Slender pitcher plant</name>
    <dbReference type="NCBI Taxonomy" id="150966"/>
    <lineage>
        <taxon>Eukaryota</taxon>
        <taxon>Viridiplantae</taxon>
        <taxon>Streptophyta</taxon>
        <taxon>Embryophyta</taxon>
        <taxon>Tracheophyta</taxon>
        <taxon>Spermatophyta</taxon>
        <taxon>Magnoliopsida</taxon>
        <taxon>eudicotyledons</taxon>
        <taxon>Gunneridae</taxon>
        <taxon>Pentapetalae</taxon>
        <taxon>Caryophyllales</taxon>
        <taxon>Nepenthaceae</taxon>
        <taxon>Nepenthes</taxon>
    </lineage>
</organism>
<proteinExistence type="predicted"/>
<gene>
    <name evidence="2" type="ORF">Nepgr_024264</name>
</gene>
<feature type="compositionally biased region" description="Low complexity" evidence="1">
    <location>
        <begin position="234"/>
        <end position="254"/>
    </location>
</feature>
<dbReference type="AlphaFoldDB" id="A0AAD3T4D0"/>
<dbReference type="EMBL" id="BSYO01000024">
    <property type="protein sequence ID" value="GMH22421.1"/>
    <property type="molecule type" value="Genomic_DNA"/>
</dbReference>
<keyword evidence="3" id="KW-1185">Reference proteome</keyword>
<evidence type="ECO:0000256" key="1">
    <source>
        <dbReference type="SAM" id="MobiDB-lite"/>
    </source>
</evidence>
<feature type="compositionally biased region" description="Low complexity" evidence="1">
    <location>
        <begin position="21"/>
        <end position="30"/>
    </location>
</feature>
<feature type="compositionally biased region" description="Polar residues" evidence="1">
    <location>
        <begin position="144"/>
        <end position="158"/>
    </location>
</feature>
<name>A0AAD3T4D0_NEPGR</name>
<dbReference type="Proteomes" id="UP001279734">
    <property type="component" value="Unassembled WGS sequence"/>
</dbReference>
<protein>
    <submittedName>
        <fullName evidence="2">Uncharacterized protein</fullName>
    </submittedName>
</protein>
<feature type="region of interest" description="Disordered" evidence="1">
    <location>
        <begin position="138"/>
        <end position="160"/>
    </location>
</feature>
<feature type="region of interest" description="Disordered" evidence="1">
    <location>
        <begin position="374"/>
        <end position="407"/>
    </location>
</feature>
<dbReference type="PANTHER" id="PTHR34112">
    <property type="entry name" value="C-JUN-AMINO-TERMINAL KINASE-INTERACTING PROTEIN"/>
    <property type="match status" value="1"/>
</dbReference>
<sequence>MERSEPSLVPEWLKSSGGGSSSHHFASSHSDGPLLALPKRNRSSKSIDKNDAPHSSFLDRSFSNSRRTTSSNGSTKHDKNYLRSYASFNRNQRDTEKKRLNISDNWDAEYADPLRSMLYERTEEDTLRRSQTMIPRMQGEEMQQRVSTDSRSGKNNDIGNGGLSVGDIVTGIKKVTFNRDFPSLVSGERPSTPELSRVPSPVFNRGAQSLSIGKSALISREGWTSALAEVPMGVGSSSIGSSPSLQPSAPAPLSGATTASITSGLNMAEALTQAPSGSHTASQPSVQTQRFEELAVLQSKRLIPMTHSMPKSSVLSPSDKLKPKTAPRTTEPVVTSKNGQLVSLQPNNHFLRGGNTGVDGPKTSHSGKLLVLKPERENGVTPASRDGNDLSTSSPSFAPVSLKNPRNPKIFSVERKPQVQSRTDFFNSVRKKSMNSTSVSADSGAVVSSVKAENLGEQHKDMAGDLVSPYTKNDGEVQCNGDAHEPSFCHTTNEEEEAAFMRSLGWDPNAGDDEGLTEEEINSFCQTLIKLRPTSKLILGLPSKMLTPSEPQATSSDGAPSGFNAADSTH</sequence>
<evidence type="ECO:0000313" key="2">
    <source>
        <dbReference type="EMBL" id="GMH22421.1"/>
    </source>
</evidence>
<feature type="compositionally biased region" description="Polar residues" evidence="1">
    <location>
        <begin position="549"/>
        <end position="558"/>
    </location>
</feature>
<evidence type="ECO:0000313" key="3">
    <source>
        <dbReference type="Proteomes" id="UP001279734"/>
    </source>
</evidence>
<feature type="region of interest" description="Disordered" evidence="1">
    <location>
        <begin position="1"/>
        <end position="92"/>
    </location>
</feature>
<dbReference type="PANTHER" id="PTHR34112:SF13">
    <property type="entry name" value="OS04G0448200 PROTEIN"/>
    <property type="match status" value="1"/>
</dbReference>
<feature type="region of interest" description="Disordered" evidence="1">
    <location>
        <begin position="234"/>
        <end position="257"/>
    </location>
</feature>